<dbReference type="PANTHER" id="PTHR33979">
    <property type="entry name" value="OS02G0221600 PROTEIN"/>
    <property type="match status" value="1"/>
</dbReference>
<keyword evidence="1" id="KW-0472">Membrane</keyword>
<dbReference type="OrthoDB" id="40823at2759"/>
<evidence type="ECO:0000256" key="1">
    <source>
        <dbReference type="SAM" id="Phobius"/>
    </source>
</evidence>
<dbReference type="Pfam" id="PF13398">
    <property type="entry name" value="Peptidase_M50B"/>
    <property type="match status" value="1"/>
</dbReference>
<dbReference type="PANTHER" id="PTHR33979:SF2">
    <property type="entry name" value="PEPTIDASE M50B-LIKE-DOMAIN-CONTAINING PROTEIN"/>
    <property type="match status" value="1"/>
</dbReference>
<organism evidence="2 3">
    <name type="scientific">Cutaneotrichosporon oleaginosum</name>
    <dbReference type="NCBI Taxonomy" id="879819"/>
    <lineage>
        <taxon>Eukaryota</taxon>
        <taxon>Fungi</taxon>
        <taxon>Dikarya</taxon>
        <taxon>Basidiomycota</taxon>
        <taxon>Agaricomycotina</taxon>
        <taxon>Tremellomycetes</taxon>
        <taxon>Trichosporonales</taxon>
        <taxon>Trichosporonaceae</taxon>
        <taxon>Cutaneotrichosporon</taxon>
    </lineage>
</organism>
<reference evidence="2 3" key="1">
    <citation type="submission" date="2015-03" db="EMBL/GenBank/DDBJ databases">
        <title>Genomics and transcriptomics of the oil-accumulating basidiomycete yeast T. oleaginosus allow insights into substrate utilization and the diverse evolutionary trajectories of mating systems in fungi.</title>
        <authorList>
            <consortium name="DOE Joint Genome Institute"/>
            <person name="Kourist R."/>
            <person name="Kracht O."/>
            <person name="Bracharz F."/>
            <person name="Lipzen A."/>
            <person name="Nolan M."/>
            <person name="Ohm R."/>
            <person name="Grigoriev I."/>
            <person name="Sun S."/>
            <person name="Heitman J."/>
            <person name="Bruck T."/>
            <person name="Nowrousian M."/>
        </authorList>
    </citation>
    <scope>NUCLEOTIDE SEQUENCE [LARGE SCALE GENOMIC DNA]</scope>
    <source>
        <strain evidence="2 3">IBC0246</strain>
    </source>
</reference>
<proteinExistence type="predicted"/>
<feature type="transmembrane region" description="Helical" evidence="1">
    <location>
        <begin position="184"/>
        <end position="202"/>
    </location>
</feature>
<keyword evidence="1" id="KW-0812">Transmembrane</keyword>
<evidence type="ECO:0008006" key="4">
    <source>
        <dbReference type="Google" id="ProtNLM"/>
    </source>
</evidence>
<feature type="transmembrane region" description="Helical" evidence="1">
    <location>
        <begin position="159"/>
        <end position="177"/>
    </location>
</feature>
<evidence type="ECO:0000313" key="3">
    <source>
        <dbReference type="Proteomes" id="UP000053611"/>
    </source>
</evidence>
<dbReference type="EMBL" id="KQ087179">
    <property type="protein sequence ID" value="KLT45955.1"/>
    <property type="molecule type" value="Genomic_DNA"/>
</dbReference>
<dbReference type="Proteomes" id="UP000053611">
    <property type="component" value="Unassembled WGS sequence"/>
</dbReference>
<feature type="transmembrane region" description="Helical" evidence="1">
    <location>
        <begin position="38"/>
        <end position="62"/>
    </location>
</feature>
<dbReference type="AlphaFoldDB" id="A0A0J0XY34"/>
<protein>
    <recommendedName>
        <fullName evidence="4">Peptidase M50B-like-domain-containing protein</fullName>
    </recommendedName>
</protein>
<feature type="transmembrane region" description="Helical" evidence="1">
    <location>
        <begin position="108"/>
        <end position="130"/>
    </location>
</feature>
<dbReference type="InterPro" id="IPR049500">
    <property type="entry name" value="Peptidase_M50B-like"/>
</dbReference>
<feature type="transmembrane region" description="Helical" evidence="1">
    <location>
        <begin position="137"/>
        <end position="153"/>
    </location>
</feature>
<sequence>MSPLPLPPANATLISLPSAQDISSPEFWTPNATQRATLIVMGVYVVAIGILWHVPLLCEVIYPFKLLTVGMHELSHALAGVLTCARIESIQLEPNEGGCTRMRGGVQFIVLPAGYLGSSFIGAALIACGFDINASKVACLVMAAFFVITLYWARRSWVAYATFMFTAVLIVVAWLVHHSVALRFFVLFLGVMSCLYCIWDIIDDTLKRKIASSDASQFAKVVGFGNSYVWGAFWLIISILFFGAGIAVGLAVFKSSWEDQMAAAERFLGGTPW</sequence>
<evidence type="ECO:0000313" key="2">
    <source>
        <dbReference type="EMBL" id="KLT45955.1"/>
    </source>
</evidence>
<keyword evidence="1" id="KW-1133">Transmembrane helix</keyword>
<name>A0A0J0XY34_9TREE</name>
<gene>
    <name evidence="2" type="ORF">CC85DRAFT_325221</name>
</gene>
<keyword evidence="3" id="KW-1185">Reference proteome</keyword>
<accession>A0A0J0XY34</accession>
<dbReference type="STRING" id="879819.A0A0J0XY34"/>
<feature type="transmembrane region" description="Helical" evidence="1">
    <location>
        <begin position="228"/>
        <end position="253"/>
    </location>
</feature>